<dbReference type="EC" id="2.7.13.3" evidence="3"/>
<gene>
    <name evidence="16" type="primary">graS_2</name>
    <name evidence="15" type="ORF">BN1095_650048</name>
    <name evidence="13" type="ORF">BN1096_700214</name>
    <name evidence="14" type="ORF">BN1097_710214</name>
    <name evidence="16" type="ORF">SAMEA1402399_00951</name>
</gene>
<organism evidence="14">
    <name type="scientific">Clostridioides difficile</name>
    <name type="common">Peptoclostridium difficile</name>
    <dbReference type="NCBI Taxonomy" id="1496"/>
    <lineage>
        <taxon>Bacteria</taxon>
        <taxon>Bacillati</taxon>
        <taxon>Bacillota</taxon>
        <taxon>Clostridia</taxon>
        <taxon>Peptostreptococcales</taxon>
        <taxon>Peptostreptococcaceae</taxon>
        <taxon>Clostridioides</taxon>
    </lineage>
</organism>
<evidence type="ECO:0000259" key="12">
    <source>
        <dbReference type="PROSITE" id="PS50109"/>
    </source>
</evidence>
<dbReference type="PANTHER" id="PTHR45453:SF2">
    <property type="entry name" value="HISTIDINE KINASE"/>
    <property type="match status" value="1"/>
</dbReference>
<dbReference type="EMBL" id="CAADAN010000002">
    <property type="protein sequence ID" value="VFD30094.1"/>
    <property type="molecule type" value="Genomic_DNA"/>
</dbReference>
<evidence type="ECO:0000256" key="6">
    <source>
        <dbReference type="ARBA" id="ARBA00022692"/>
    </source>
</evidence>
<evidence type="ECO:0000256" key="10">
    <source>
        <dbReference type="ARBA" id="ARBA00023136"/>
    </source>
</evidence>
<dbReference type="EMBL" id="LK932525">
    <property type="protein sequence ID" value="CDS88875.1"/>
    <property type="molecule type" value="Genomic_DNA"/>
</dbReference>
<dbReference type="Pfam" id="PF02518">
    <property type="entry name" value="HATPase_c"/>
    <property type="match status" value="1"/>
</dbReference>
<dbReference type="Gene3D" id="3.30.565.10">
    <property type="entry name" value="Histidine kinase-like ATPase, C-terminal domain"/>
    <property type="match status" value="1"/>
</dbReference>
<dbReference type="AlphaFoldDB" id="A0A069AF56"/>
<dbReference type="SMART" id="SM00387">
    <property type="entry name" value="HATPase_c"/>
    <property type="match status" value="1"/>
</dbReference>
<dbReference type="SUPFAM" id="SSF55874">
    <property type="entry name" value="ATPase domain of HSP90 chaperone/DNA topoisomerase II/histidine kinase"/>
    <property type="match status" value="1"/>
</dbReference>
<evidence type="ECO:0000313" key="16">
    <source>
        <dbReference type="EMBL" id="VFD30094.1"/>
    </source>
</evidence>
<dbReference type="GO" id="GO:0000155">
    <property type="term" value="F:phosphorelay sensor kinase activity"/>
    <property type="evidence" value="ECO:0007669"/>
    <property type="project" value="TreeGrafter"/>
</dbReference>
<dbReference type="Proteomes" id="UP000411588">
    <property type="component" value="Unassembled WGS sequence"/>
</dbReference>
<evidence type="ECO:0000256" key="11">
    <source>
        <dbReference type="SAM" id="Phobius"/>
    </source>
</evidence>
<reference evidence="14" key="1">
    <citation type="submission" date="2014-07" db="EMBL/GenBank/DDBJ databases">
        <authorList>
            <person name="Monot Marc"/>
        </authorList>
    </citation>
    <scope>NUCLEOTIDE SEQUENCE</scope>
    <source>
        <strain evidence="15">7032989</strain>
        <strain evidence="14">7032994</strain>
    </source>
</reference>
<dbReference type="InterPro" id="IPR004358">
    <property type="entry name" value="Sig_transdc_His_kin-like_C"/>
</dbReference>
<dbReference type="InterPro" id="IPR036890">
    <property type="entry name" value="HATPase_C_sf"/>
</dbReference>
<evidence type="ECO:0000256" key="3">
    <source>
        <dbReference type="ARBA" id="ARBA00012438"/>
    </source>
</evidence>
<protein>
    <recommendedName>
        <fullName evidence="3">histidine kinase</fullName>
        <ecNumber evidence="3">2.7.13.3</ecNumber>
    </recommendedName>
</protein>
<evidence type="ECO:0000256" key="5">
    <source>
        <dbReference type="ARBA" id="ARBA00022679"/>
    </source>
</evidence>
<keyword evidence="5 16" id="KW-0808">Transferase</keyword>
<keyword evidence="4" id="KW-1003">Cell membrane</keyword>
<dbReference type="GO" id="GO:0005886">
    <property type="term" value="C:plasma membrane"/>
    <property type="evidence" value="ECO:0007669"/>
    <property type="project" value="UniProtKB-SubCell"/>
</dbReference>
<evidence type="ECO:0000313" key="13">
    <source>
        <dbReference type="EMBL" id="CDS88875.1"/>
    </source>
</evidence>
<dbReference type="InterPro" id="IPR005467">
    <property type="entry name" value="His_kinase_dom"/>
</dbReference>
<sequence length="339" mass="39237">MLVKYLKGRSKYIALPLVVVSIINIYLFAIDIFKNKYSELIYLDFLVLFIIMVFFVIDYINFRNSYTNLYNCIENSGEIDSYLVDGQSFEENLIKDIIENLKIKNNSDIETYKQSLKELDEYIAKWVHEIKIPISSLSIITDRLSSIEDSLDIKNQVAKINFLVNSILYSSRSNTMFEDVFINKFNLEKLVKMSIKNNSFLLIKNNVEVSLNELENDVYTDSKCMSYVLDQIINNAIKYSKEVGKIEFNSKKLENGVVLSIKDFGIGINEEDISRVFDKGFTGKNGRNQLYKSTGMGMYFVKKMIDSLGHEIEVCSKIGSYTIFNIYFYDISDYLSLDS</sequence>
<dbReference type="PATRIC" id="fig|1496.1373.peg.1823"/>
<evidence type="ECO:0000313" key="15">
    <source>
        <dbReference type="EMBL" id="CDT71237.1"/>
    </source>
</evidence>
<feature type="transmembrane region" description="Helical" evidence="11">
    <location>
        <begin position="12"/>
        <end position="33"/>
    </location>
</feature>
<evidence type="ECO:0000256" key="7">
    <source>
        <dbReference type="ARBA" id="ARBA00022777"/>
    </source>
</evidence>
<dbReference type="PRINTS" id="PR00344">
    <property type="entry name" value="BCTRLSENSOR"/>
</dbReference>
<name>A0A069AF56_CLODI</name>
<keyword evidence="10 11" id="KW-0472">Membrane</keyword>
<evidence type="ECO:0000256" key="8">
    <source>
        <dbReference type="ARBA" id="ARBA00022989"/>
    </source>
</evidence>
<dbReference type="EMBL" id="LK932411">
    <property type="protein sequence ID" value="CDS89500.1"/>
    <property type="molecule type" value="Genomic_DNA"/>
</dbReference>
<evidence type="ECO:0000256" key="4">
    <source>
        <dbReference type="ARBA" id="ARBA00022475"/>
    </source>
</evidence>
<comment type="subcellular location">
    <subcellularLocation>
        <location evidence="2">Cell membrane</location>
        <topology evidence="2">Multi-pass membrane protein</topology>
    </subcellularLocation>
</comment>
<keyword evidence="6 11" id="KW-0812">Transmembrane</keyword>
<keyword evidence="9" id="KW-0902">Two-component regulatory system</keyword>
<feature type="domain" description="Histidine kinase" evidence="12">
    <location>
        <begin position="125"/>
        <end position="332"/>
    </location>
</feature>
<feature type="transmembrane region" description="Helical" evidence="11">
    <location>
        <begin position="40"/>
        <end position="62"/>
    </location>
</feature>
<dbReference type="PANTHER" id="PTHR45453">
    <property type="entry name" value="PHOSPHATE REGULON SENSOR PROTEIN PHOR"/>
    <property type="match status" value="1"/>
</dbReference>
<accession>A0A069AF56</accession>
<dbReference type="PROSITE" id="PS50109">
    <property type="entry name" value="HIS_KIN"/>
    <property type="match status" value="1"/>
</dbReference>
<dbReference type="GO" id="GO:0016036">
    <property type="term" value="P:cellular response to phosphate starvation"/>
    <property type="evidence" value="ECO:0007669"/>
    <property type="project" value="TreeGrafter"/>
</dbReference>
<comment type="catalytic activity">
    <reaction evidence="1">
        <text>ATP + protein L-histidine = ADP + protein N-phospho-L-histidine.</text>
        <dbReference type="EC" id="2.7.13.3"/>
    </reaction>
</comment>
<evidence type="ECO:0000256" key="9">
    <source>
        <dbReference type="ARBA" id="ARBA00023012"/>
    </source>
</evidence>
<evidence type="ECO:0000256" key="1">
    <source>
        <dbReference type="ARBA" id="ARBA00000085"/>
    </source>
</evidence>
<dbReference type="GO" id="GO:0004721">
    <property type="term" value="F:phosphoprotein phosphatase activity"/>
    <property type="evidence" value="ECO:0007669"/>
    <property type="project" value="TreeGrafter"/>
</dbReference>
<dbReference type="CDD" id="cd16948">
    <property type="entry name" value="HATPase_BceS-YxdK-YvcQ-like"/>
    <property type="match status" value="1"/>
</dbReference>
<proteinExistence type="predicted"/>
<reference evidence="16 17" key="2">
    <citation type="submission" date="2019-02" db="EMBL/GenBank/DDBJ databases">
        <authorList>
            <consortium name="Pathogen Informatics"/>
        </authorList>
    </citation>
    <scope>NUCLEOTIDE SEQUENCE [LARGE SCALE GENOMIC DNA]</scope>
    <source>
        <strain evidence="16">Clo34</strain>
        <strain evidence="17">clo34</strain>
    </source>
</reference>
<evidence type="ECO:0000313" key="17">
    <source>
        <dbReference type="Proteomes" id="UP000411588"/>
    </source>
</evidence>
<dbReference type="RefSeq" id="WP_009903425.1">
    <property type="nucleotide sequence ID" value="NZ_BBYB01000112.1"/>
</dbReference>
<keyword evidence="7 14" id="KW-0418">Kinase</keyword>
<keyword evidence="8 11" id="KW-1133">Transmembrane helix</keyword>
<evidence type="ECO:0000256" key="2">
    <source>
        <dbReference type="ARBA" id="ARBA00004651"/>
    </source>
</evidence>
<dbReference type="InterPro" id="IPR050351">
    <property type="entry name" value="BphY/WalK/GraS-like"/>
</dbReference>
<dbReference type="EMBL" id="LK933349">
    <property type="protein sequence ID" value="CDT71237.1"/>
    <property type="molecule type" value="Genomic_DNA"/>
</dbReference>
<dbReference type="InterPro" id="IPR003594">
    <property type="entry name" value="HATPase_dom"/>
</dbReference>
<evidence type="ECO:0000313" key="14">
    <source>
        <dbReference type="EMBL" id="CDS89500.1"/>
    </source>
</evidence>